<organism evidence="2 3">
    <name type="scientific">Littorina saxatilis</name>
    <dbReference type="NCBI Taxonomy" id="31220"/>
    <lineage>
        <taxon>Eukaryota</taxon>
        <taxon>Metazoa</taxon>
        <taxon>Spiralia</taxon>
        <taxon>Lophotrochozoa</taxon>
        <taxon>Mollusca</taxon>
        <taxon>Gastropoda</taxon>
        <taxon>Caenogastropoda</taxon>
        <taxon>Littorinimorpha</taxon>
        <taxon>Littorinoidea</taxon>
        <taxon>Littorinidae</taxon>
        <taxon>Littorina</taxon>
    </lineage>
</organism>
<dbReference type="PANTHER" id="PTHR47055:SF3">
    <property type="entry name" value="PHORBOL-ESTER_DAG-TYPE DOMAIN-CONTAINING PROTEIN"/>
    <property type="match status" value="1"/>
</dbReference>
<comment type="caution">
    <text evidence="2">The sequence shown here is derived from an EMBL/GenBank/DDBJ whole genome shotgun (WGS) entry which is preliminary data.</text>
</comment>
<evidence type="ECO:0000313" key="3">
    <source>
        <dbReference type="Proteomes" id="UP001374579"/>
    </source>
</evidence>
<dbReference type="Proteomes" id="UP001374579">
    <property type="component" value="Unassembled WGS sequence"/>
</dbReference>
<accession>A0AAN9G5E7</accession>
<name>A0AAN9G5E7_9CAEN</name>
<reference evidence="2 3" key="1">
    <citation type="submission" date="2024-02" db="EMBL/GenBank/DDBJ databases">
        <title>Chromosome-scale genome assembly of the rough periwinkle Littorina saxatilis.</title>
        <authorList>
            <person name="De Jode A."/>
            <person name="Faria R."/>
            <person name="Formenti G."/>
            <person name="Sims Y."/>
            <person name="Smith T.P."/>
            <person name="Tracey A."/>
            <person name="Wood J.M.D."/>
            <person name="Zagrodzka Z.B."/>
            <person name="Johannesson K."/>
            <person name="Butlin R.K."/>
            <person name="Leder E.H."/>
        </authorList>
    </citation>
    <scope>NUCLEOTIDE SEQUENCE [LARGE SCALE GENOMIC DNA]</scope>
    <source>
        <strain evidence="2">Snail1</strain>
        <tissue evidence="2">Muscle</tissue>
    </source>
</reference>
<dbReference type="EMBL" id="JBAMIC010000014">
    <property type="protein sequence ID" value="KAK7096048.1"/>
    <property type="molecule type" value="Genomic_DNA"/>
</dbReference>
<keyword evidence="3" id="KW-1185">Reference proteome</keyword>
<sequence>MKQQHLSIDESMIPYNGGHGAKQFIRGKPIRFGYKMWVLATPLGYCVQFEPYQGANGRQANADEYPGIGMGGAVVVDLISELEEEEPEDCYHLTFDNLFTSLKLVDVLTSKKIGCTGTVRANRTEQCPLKSINEMKNTKRGTYDFQQAENTGVIVVRWNDNNIVNAVSNAAGVNPLQSASRCSKAEKKRVKISQPFLIKHYNKTMGGCDRMDQNIAKYRVSIRSKKWWWAIFSFCLDLCVQQTWHMYRATPASEYIPMDLLAVRRAIADIYLKRSHAAARLELPNHPVGRVAKLDRRVPPAIRCDGLDHLVEHISKQRRCAQCGKKVKQICLKCNVPLHRKYCFVAFHTPV</sequence>
<protein>
    <recommendedName>
        <fullName evidence="1">PiggyBac transposable element-derived protein domain-containing protein</fullName>
    </recommendedName>
</protein>
<dbReference type="AlphaFoldDB" id="A0AAN9G5E7"/>
<feature type="domain" description="PiggyBac transposable element-derived protein" evidence="1">
    <location>
        <begin position="4"/>
        <end position="241"/>
    </location>
</feature>
<evidence type="ECO:0000259" key="1">
    <source>
        <dbReference type="Pfam" id="PF13843"/>
    </source>
</evidence>
<gene>
    <name evidence="2" type="ORF">V1264_005394</name>
</gene>
<dbReference type="PANTHER" id="PTHR47055">
    <property type="entry name" value="DDE_TNP_1_7 DOMAIN-CONTAINING PROTEIN"/>
    <property type="match status" value="1"/>
</dbReference>
<dbReference type="GO" id="GO:0043565">
    <property type="term" value="F:sequence-specific DNA binding"/>
    <property type="evidence" value="ECO:0007669"/>
    <property type="project" value="TreeGrafter"/>
</dbReference>
<evidence type="ECO:0000313" key="2">
    <source>
        <dbReference type="EMBL" id="KAK7096048.1"/>
    </source>
</evidence>
<dbReference type="InterPro" id="IPR029526">
    <property type="entry name" value="PGBD"/>
</dbReference>
<dbReference type="InterPro" id="IPR052638">
    <property type="entry name" value="PiggyBac_TE-derived"/>
</dbReference>
<dbReference type="Pfam" id="PF13843">
    <property type="entry name" value="DDE_Tnp_1_7"/>
    <property type="match status" value="1"/>
</dbReference>
<proteinExistence type="predicted"/>